<protein>
    <submittedName>
        <fullName evidence="2">Uncharacterized protein</fullName>
    </submittedName>
</protein>
<sequence length="166" mass="18769">MMKCNEFEKSVPRHHMNLNNLDKALHDLGMLSAITEARREYLRESKSNFGVMRLNTRYVSNVTVGYCMKRAANKNRLCPYLLPVRHRTKSENSDAFSEVSDSGCEPKNSLLEPSTSGVNTFDPKSPAKRCQSLENLNLSVDPPSTTEISPEMDCVSTRIQKLQVDE</sequence>
<gene>
    <name evidence="2" type="ORF">IPOD504_LOCUS4256</name>
</gene>
<evidence type="ECO:0000256" key="1">
    <source>
        <dbReference type="SAM" id="MobiDB-lite"/>
    </source>
</evidence>
<dbReference type="EMBL" id="OW152827">
    <property type="protein sequence ID" value="CAH2043342.1"/>
    <property type="molecule type" value="Genomic_DNA"/>
</dbReference>
<evidence type="ECO:0000313" key="3">
    <source>
        <dbReference type="Proteomes" id="UP000837857"/>
    </source>
</evidence>
<reference evidence="2" key="1">
    <citation type="submission" date="2022-03" db="EMBL/GenBank/DDBJ databases">
        <authorList>
            <person name="Martin H S."/>
        </authorList>
    </citation>
    <scope>NUCLEOTIDE SEQUENCE</scope>
</reference>
<feature type="region of interest" description="Disordered" evidence="1">
    <location>
        <begin position="91"/>
        <end position="126"/>
    </location>
</feature>
<keyword evidence="3" id="KW-1185">Reference proteome</keyword>
<accession>A0ABN8HXT6</accession>
<evidence type="ECO:0000313" key="2">
    <source>
        <dbReference type="EMBL" id="CAH2043342.1"/>
    </source>
</evidence>
<name>A0ABN8HXT6_9NEOP</name>
<feature type="non-terminal residue" evidence="2">
    <location>
        <position position="1"/>
    </location>
</feature>
<organism evidence="2 3">
    <name type="scientific">Iphiclides podalirius</name>
    <name type="common">scarce swallowtail</name>
    <dbReference type="NCBI Taxonomy" id="110791"/>
    <lineage>
        <taxon>Eukaryota</taxon>
        <taxon>Metazoa</taxon>
        <taxon>Ecdysozoa</taxon>
        <taxon>Arthropoda</taxon>
        <taxon>Hexapoda</taxon>
        <taxon>Insecta</taxon>
        <taxon>Pterygota</taxon>
        <taxon>Neoptera</taxon>
        <taxon>Endopterygota</taxon>
        <taxon>Lepidoptera</taxon>
        <taxon>Glossata</taxon>
        <taxon>Ditrysia</taxon>
        <taxon>Papilionoidea</taxon>
        <taxon>Papilionidae</taxon>
        <taxon>Papilioninae</taxon>
        <taxon>Iphiclides</taxon>
    </lineage>
</organism>
<proteinExistence type="predicted"/>
<dbReference type="Proteomes" id="UP000837857">
    <property type="component" value="Chromosome 15"/>
</dbReference>